<dbReference type="Proteomes" id="UP001311915">
    <property type="component" value="Unassembled WGS sequence"/>
</dbReference>
<proteinExistence type="predicted"/>
<name>A0AAV9K1L4_9SOLN</name>
<gene>
    <name evidence="1" type="ORF">R3W88_033221</name>
</gene>
<dbReference type="EMBL" id="JAWPEI010000023">
    <property type="protein sequence ID" value="KAK4707206.1"/>
    <property type="molecule type" value="Genomic_DNA"/>
</dbReference>
<sequence length="101" mass="11502">MHQGGDEDTRIELTVNLKDKLETKDIEDGEIQSDDAMIIDAGVKSEVKMEMEPIIMRRVEEENKNQELAVVCLKSQHVQTLHEMMSHQGAAELQDRGNKKL</sequence>
<evidence type="ECO:0000313" key="2">
    <source>
        <dbReference type="Proteomes" id="UP001311915"/>
    </source>
</evidence>
<evidence type="ECO:0000313" key="1">
    <source>
        <dbReference type="EMBL" id="KAK4707206.1"/>
    </source>
</evidence>
<accession>A0AAV9K1L4</accession>
<protein>
    <submittedName>
        <fullName evidence="1">Uncharacterized protein</fullName>
    </submittedName>
</protein>
<comment type="caution">
    <text evidence="1">The sequence shown here is derived from an EMBL/GenBank/DDBJ whole genome shotgun (WGS) entry which is preliminary data.</text>
</comment>
<dbReference type="AlphaFoldDB" id="A0AAV9K1L4"/>
<reference evidence="1 2" key="1">
    <citation type="submission" date="2023-10" db="EMBL/GenBank/DDBJ databases">
        <title>Genome-Wide Identification Analysis in wild type Solanum Pinnatisectum Reveals Some Genes Defensing Phytophthora Infestans.</title>
        <authorList>
            <person name="Sun C."/>
        </authorList>
    </citation>
    <scope>NUCLEOTIDE SEQUENCE [LARGE SCALE GENOMIC DNA]</scope>
    <source>
        <strain evidence="1">LQN</strain>
        <tissue evidence="1">Leaf</tissue>
    </source>
</reference>
<keyword evidence="2" id="KW-1185">Reference proteome</keyword>
<organism evidence="1 2">
    <name type="scientific">Solanum pinnatisectum</name>
    <name type="common">tansyleaf nightshade</name>
    <dbReference type="NCBI Taxonomy" id="50273"/>
    <lineage>
        <taxon>Eukaryota</taxon>
        <taxon>Viridiplantae</taxon>
        <taxon>Streptophyta</taxon>
        <taxon>Embryophyta</taxon>
        <taxon>Tracheophyta</taxon>
        <taxon>Spermatophyta</taxon>
        <taxon>Magnoliopsida</taxon>
        <taxon>eudicotyledons</taxon>
        <taxon>Gunneridae</taxon>
        <taxon>Pentapetalae</taxon>
        <taxon>asterids</taxon>
        <taxon>lamiids</taxon>
        <taxon>Solanales</taxon>
        <taxon>Solanaceae</taxon>
        <taxon>Solanoideae</taxon>
        <taxon>Solaneae</taxon>
        <taxon>Solanum</taxon>
    </lineage>
</organism>